<evidence type="ECO:0008006" key="2">
    <source>
        <dbReference type="Google" id="ProtNLM"/>
    </source>
</evidence>
<name>A0A1W1EK16_9ZZZZ</name>
<sequence>MNKIYKITLIVFIFLVGCDNNPYYSEIKKSSIDGMGQTYLYVDSYPVSNIDYECGYLDMAKSGENGEFLYEFGSSCRFYLNDKELFSIDASSLKDGTIHTITNQSIIDKLYDADKNKNPNKIVI</sequence>
<dbReference type="AlphaFoldDB" id="A0A1W1EK16"/>
<gene>
    <name evidence="1" type="ORF">MNB_SV-15-1594</name>
</gene>
<proteinExistence type="predicted"/>
<dbReference type="PROSITE" id="PS51257">
    <property type="entry name" value="PROKAR_LIPOPROTEIN"/>
    <property type="match status" value="1"/>
</dbReference>
<protein>
    <recommendedName>
        <fullName evidence="2">Lipoprotein</fullName>
    </recommendedName>
</protein>
<dbReference type="EMBL" id="FRYL01000031">
    <property type="protein sequence ID" value="SHO81210.1"/>
    <property type="molecule type" value="Genomic_DNA"/>
</dbReference>
<accession>A0A1W1EK16</accession>
<organism evidence="1">
    <name type="scientific">hydrothermal vent metagenome</name>
    <dbReference type="NCBI Taxonomy" id="652676"/>
    <lineage>
        <taxon>unclassified sequences</taxon>
        <taxon>metagenomes</taxon>
        <taxon>ecological metagenomes</taxon>
    </lineage>
</organism>
<reference evidence="1" key="1">
    <citation type="submission" date="2016-10" db="EMBL/GenBank/DDBJ databases">
        <authorList>
            <person name="de Groot N.N."/>
        </authorList>
    </citation>
    <scope>NUCLEOTIDE SEQUENCE</scope>
</reference>
<evidence type="ECO:0000313" key="1">
    <source>
        <dbReference type="EMBL" id="SHO81210.1"/>
    </source>
</evidence>